<protein>
    <recommendedName>
        <fullName evidence="2">histidine kinase</fullName>
        <ecNumber evidence="2">2.7.13.3</ecNumber>
    </recommendedName>
</protein>
<dbReference type="SUPFAM" id="SSF55874">
    <property type="entry name" value="ATPase domain of HSP90 chaperone/DNA topoisomerase II/histidine kinase"/>
    <property type="match status" value="1"/>
</dbReference>
<comment type="caution">
    <text evidence="5">The sequence shown here is derived from an EMBL/GenBank/DDBJ whole genome shotgun (WGS) entry which is preliminary data.</text>
</comment>
<reference evidence="5 6" key="2">
    <citation type="submission" date="2019-01" db="EMBL/GenBank/DDBJ databases">
        <title>Motilimonas pumilus sp. nov., isolated from the gut of sea cucumber (Apostichopus japonicus).</title>
        <authorList>
            <person name="Wang F.-Q."/>
            <person name="Ren L.-H."/>
            <person name="Lin Y.-W."/>
            <person name="Sun G.-H."/>
            <person name="Du Z.-J."/>
            <person name="Zhao J.-X."/>
            <person name="Liu X.-J."/>
            <person name="Liu L.-J."/>
        </authorList>
    </citation>
    <scope>NUCLEOTIDE SEQUENCE [LARGE SCALE GENOMIC DNA]</scope>
    <source>
        <strain evidence="5 6">PLHSC7-2</strain>
    </source>
</reference>
<name>A0A418YFF0_9GAMM</name>
<dbReference type="PANTHER" id="PTHR43547">
    <property type="entry name" value="TWO-COMPONENT HISTIDINE KINASE"/>
    <property type="match status" value="1"/>
</dbReference>
<dbReference type="EC" id="2.7.13.3" evidence="2"/>
<organism evidence="5 6">
    <name type="scientific">Motilimonas pumila</name>
    <dbReference type="NCBI Taxonomy" id="2303987"/>
    <lineage>
        <taxon>Bacteria</taxon>
        <taxon>Pseudomonadati</taxon>
        <taxon>Pseudomonadota</taxon>
        <taxon>Gammaproteobacteria</taxon>
        <taxon>Alteromonadales</taxon>
        <taxon>Alteromonadales genera incertae sedis</taxon>
        <taxon>Motilimonas</taxon>
    </lineage>
</organism>
<gene>
    <name evidence="5" type="ORF">D1Z90_08570</name>
</gene>
<dbReference type="AlphaFoldDB" id="A0A418YFF0"/>
<keyword evidence="3" id="KW-0597">Phosphoprotein</keyword>
<dbReference type="Pfam" id="PF02518">
    <property type="entry name" value="HATPase_c"/>
    <property type="match status" value="1"/>
</dbReference>
<keyword evidence="6" id="KW-1185">Reference proteome</keyword>
<dbReference type="PANTHER" id="PTHR43547:SF2">
    <property type="entry name" value="HYBRID SIGNAL TRANSDUCTION HISTIDINE KINASE C"/>
    <property type="match status" value="1"/>
</dbReference>
<comment type="catalytic activity">
    <reaction evidence="1">
        <text>ATP + protein L-histidine = ADP + protein N-phospho-L-histidine.</text>
        <dbReference type="EC" id="2.7.13.3"/>
    </reaction>
</comment>
<dbReference type="EMBL" id="QZCH01000009">
    <property type="protein sequence ID" value="RJG48117.1"/>
    <property type="molecule type" value="Genomic_DNA"/>
</dbReference>
<evidence type="ECO:0000313" key="6">
    <source>
        <dbReference type="Proteomes" id="UP000283255"/>
    </source>
</evidence>
<keyword evidence="5" id="KW-0418">Kinase</keyword>
<feature type="domain" description="Histidine kinase" evidence="4">
    <location>
        <begin position="15"/>
        <end position="229"/>
    </location>
</feature>
<keyword evidence="5" id="KW-0808">Transferase</keyword>
<dbReference type="OrthoDB" id="9122109at2"/>
<evidence type="ECO:0000313" key="5">
    <source>
        <dbReference type="EMBL" id="RJG48117.1"/>
    </source>
</evidence>
<evidence type="ECO:0000259" key="4">
    <source>
        <dbReference type="PROSITE" id="PS50109"/>
    </source>
</evidence>
<proteinExistence type="predicted"/>
<evidence type="ECO:0000256" key="2">
    <source>
        <dbReference type="ARBA" id="ARBA00012438"/>
    </source>
</evidence>
<dbReference type="InterPro" id="IPR004358">
    <property type="entry name" value="Sig_transdc_His_kin-like_C"/>
</dbReference>
<accession>A0A418YFF0</accession>
<dbReference type="Gene3D" id="3.30.565.10">
    <property type="entry name" value="Histidine kinase-like ATPase, C-terminal domain"/>
    <property type="match status" value="1"/>
</dbReference>
<dbReference type="GO" id="GO:0000155">
    <property type="term" value="F:phosphorelay sensor kinase activity"/>
    <property type="evidence" value="ECO:0007669"/>
    <property type="project" value="TreeGrafter"/>
</dbReference>
<reference evidence="5 6" key="1">
    <citation type="submission" date="2018-09" db="EMBL/GenBank/DDBJ databases">
        <authorList>
            <person name="Wang F."/>
        </authorList>
    </citation>
    <scope>NUCLEOTIDE SEQUENCE [LARGE SCALE GENOMIC DNA]</scope>
    <source>
        <strain evidence="5 6">PLHSC7-2</strain>
    </source>
</reference>
<dbReference type="SMART" id="SM00387">
    <property type="entry name" value="HATPase_c"/>
    <property type="match status" value="1"/>
</dbReference>
<dbReference type="InterPro" id="IPR005467">
    <property type="entry name" value="His_kinase_dom"/>
</dbReference>
<evidence type="ECO:0000256" key="1">
    <source>
        <dbReference type="ARBA" id="ARBA00000085"/>
    </source>
</evidence>
<sequence>MAQDDNLDFAAVLVTAVHDMKNSLFMLLQSIETLAADIEDTSPEKSKQIATLHYEASRLNSGLMQLLALYRYEKQKLPINISEQFVFELLEEQITRNQTLSENKKIDIHLNVDPDLTWYMDTELITYLMNDILVNSLRYTKDKIKISAKIHNMQLEILVEDNGPGYPEQMLQLGENELADFDSTRGRTGLGLFLAKKIASAHQINDNTGHISLKNGGELGGSQFMLTLP</sequence>
<dbReference type="PRINTS" id="PR00344">
    <property type="entry name" value="BCTRLSENSOR"/>
</dbReference>
<evidence type="ECO:0000256" key="3">
    <source>
        <dbReference type="ARBA" id="ARBA00022553"/>
    </source>
</evidence>
<dbReference type="PROSITE" id="PS50109">
    <property type="entry name" value="HIS_KIN"/>
    <property type="match status" value="1"/>
</dbReference>
<dbReference type="RefSeq" id="WP_119910343.1">
    <property type="nucleotide sequence ID" value="NZ_QZCH01000009.1"/>
</dbReference>
<dbReference type="InterPro" id="IPR036890">
    <property type="entry name" value="HATPase_C_sf"/>
</dbReference>
<dbReference type="InterPro" id="IPR003594">
    <property type="entry name" value="HATPase_dom"/>
</dbReference>
<dbReference type="Proteomes" id="UP000283255">
    <property type="component" value="Unassembled WGS sequence"/>
</dbReference>